<gene>
    <name evidence="1" type="ORF">AGLY_014938</name>
</gene>
<evidence type="ECO:0008006" key="3">
    <source>
        <dbReference type="Google" id="ProtNLM"/>
    </source>
</evidence>
<protein>
    <recommendedName>
        <fullName evidence="3">SAM domain-containing protein</fullName>
    </recommendedName>
</protein>
<dbReference type="EMBL" id="VYZN01000065">
    <property type="protein sequence ID" value="KAE9524888.1"/>
    <property type="molecule type" value="Genomic_DNA"/>
</dbReference>
<name>A0A6G0T399_APHGL</name>
<comment type="caution">
    <text evidence="1">The sequence shown here is derived from an EMBL/GenBank/DDBJ whole genome shotgun (WGS) entry which is preliminary data.</text>
</comment>
<keyword evidence="2" id="KW-1185">Reference proteome</keyword>
<dbReference type="OrthoDB" id="6594135at2759"/>
<reference evidence="1 2" key="1">
    <citation type="submission" date="2019-08" db="EMBL/GenBank/DDBJ databases">
        <title>The genome of the soybean aphid Biotype 1, its phylome, world population structure and adaptation to the North American continent.</title>
        <authorList>
            <person name="Giordano R."/>
            <person name="Donthu R.K."/>
            <person name="Hernandez A.G."/>
            <person name="Wright C.L."/>
            <person name="Zimin A.V."/>
        </authorList>
    </citation>
    <scope>NUCLEOTIDE SEQUENCE [LARGE SCALE GENOMIC DNA]</scope>
    <source>
        <tissue evidence="1">Whole aphids</tissue>
    </source>
</reference>
<dbReference type="PANTHER" id="PTHR31912:SF34">
    <property type="entry name" value="NOTOCHORD-RELATED PROTEIN"/>
    <property type="match status" value="1"/>
</dbReference>
<proteinExistence type="predicted"/>
<dbReference type="PANTHER" id="PTHR31912">
    <property type="entry name" value="IP13529P"/>
    <property type="match status" value="1"/>
</dbReference>
<dbReference type="InterPro" id="IPR013761">
    <property type="entry name" value="SAM/pointed_sf"/>
</dbReference>
<dbReference type="Gene3D" id="1.10.150.50">
    <property type="entry name" value="Transcription Factor, Ets-1"/>
    <property type="match status" value="1"/>
</dbReference>
<evidence type="ECO:0000313" key="1">
    <source>
        <dbReference type="EMBL" id="KAE9524888.1"/>
    </source>
</evidence>
<accession>A0A6G0T399</accession>
<dbReference type="Proteomes" id="UP000475862">
    <property type="component" value="Unassembled WGS sequence"/>
</dbReference>
<sequence length="1327" mass="153051">MDAFTEEYLKLWGFDHLVSRFKEEEIDKIAFLNLTENMVITLIPKMGPQSKFLALLQTLKDEIQKEKEILSSKSNSEVLSESSNAIDIQNIEMVISEDDFNFFNNEQSSLNISPDESSSTQLLLQGMNSDDCSLGKYINDVLIKYQDGKMVLDYYNCHKCLSFTMKNKLSSVLIKHELQKQSDLKINKLLFTNLAKGIQNIFPSENQSTYFIPYYKEGDIVSPNRGKLFDKYCNIKRKIIKINPSNKRKHDDEPQLNPCEGCRLQLYNIFSTYHKNKIVVKLLSLNTCSIIFIDYEDSLNWLKNQVEPEIILHKFWNETSLHRLKLHKNDNMMNVYPALKKPTGHCLVDIDFAHLYPDKTMCLFQKFETFKNKLKIYLRDDDLAAFQLIPFLLSPVNVALNNKQILRPSKIEQLHAFIVNIQNVNELKTTHRQKIDSALSLGLTVQPYVVVVGNINEADSSMQYFTIIDDVQFLLETLLKAIDLCFKLFHVLNLKYSPQAQQVWNFFEHYFFDISDQKKGRTFLSIQSLLSNCFRSFGTLNSFKKHLNTHNCIPTQSIPNLNVNKSFNTNKLKPACSIDLEVNTEPDISVLASPELPLINLTSDFLQEELQKNALCLFSKWYSNVSIPRNIVNNLLNDIQCFNDSFLFLLKTKIQSDLFKLNASSDTIQEFSKIFQVLSNPFSDVKTEYFRLQTLESMGFLVRPYEIVIGQRLSDRLCDGMVVLEPKVVKLTMVSLRLLLKKQLEHSNFFDIMFSYLNKIHENDNPRIISSFIQSKLWKIKSTDQNKIVLPLFLYYDDFEVNNPLGSHAGVQKLGAVYVSLACLPPDLASTLESIFLVSLFKTDNKSFFGNGAIFKEIIAELNFLETSGIDIMVGNKTYKIFFKLGLILGDNLGLHSILGFVESFVAKYPCRFCKTPKNECQIQTKQDNDNLRNPINYSNDVITDDVSRTGIKELCVWNDVESFDVTSNFSVDIMHDMLEGVCKYDIGFLLKELIFNLKYFSIDTLNERIESFNYGPTDIRNKPTLINEMNIKRSGCLKMSASEMSCFMKYFGLIIGDMVPVKSELWDLYIVLKKILDIIFCKWIRNEDIVLLESLITEHHEIYLRLFRGTSLKPKHHHMVHYPLIIKNSGPLSLFWSMRFEAKHRELKETAHSTTSRKNITFTLAMKQQLKFSYKLLAASDTNLYTSNLQTGPIISLSIQLYIIKTLFFSEEVNFSGDDVIFVSWVSIKGIMYNCKNMSVVLNLCDENNFMLPSFGLIQSICITNLNKPFAICKKFNTQYFDEHFQAFNVNSTQNLVCISLTNLENIYPTHLCTISNGLTFIPLKL</sequence>
<organism evidence="1 2">
    <name type="scientific">Aphis glycines</name>
    <name type="common">Soybean aphid</name>
    <dbReference type="NCBI Taxonomy" id="307491"/>
    <lineage>
        <taxon>Eukaryota</taxon>
        <taxon>Metazoa</taxon>
        <taxon>Ecdysozoa</taxon>
        <taxon>Arthropoda</taxon>
        <taxon>Hexapoda</taxon>
        <taxon>Insecta</taxon>
        <taxon>Pterygota</taxon>
        <taxon>Neoptera</taxon>
        <taxon>Paraneoptera</taxon>
        <taxon>Hemiptera</taxon>
        <taxon>Sternorrhyncha</taxon>
        <taxon>Aphidomorpha</taxon>
        <taxon>Aphidoidea</taxon>
        <taxon>Aphididae</taxon>
        <taxon>Aphidini</taxon>
        <taxon>Aphis</taxon>
        <taxon>Aphis</taxon>
    </lineage>
</organism>
<evidence type="ECO:0000313" key="2">
    <source>
        <dbReference type="Proteomes" id="UP000475862"/>
    </source>
</evidence>